<dbReference type="RefSeq" id="WP_263514926.1">
    <property type="nucleotide sequence ID" value="NZ_CP099556.1"/>
</dbReference>
<reference evidence="1" key="1">
    <citation type="journal article" date="2022" name="Front. Microbiol.">
        <title>Species classification and novel plasmid identifications in Arcobacter cryaerophilus and Arcobacter cryaerophilus-like organisms.</title>
        <authorList>
            <person name="Zhou G."/>
            <person name="Wang M."/>
            <person name="Wang H."/>
            <person name="Chen X."/>
            <person name="Gu Y."/>
            <person name="Shao Z."/>
            <person name="Zhang J."/>
            <person name="Zhang M."/>
        </authorList>
    </citation>
    <scope>NUCLEOTIDE SEQUENCE</scope>
    <source>
        <strain evidence="1">ICDCAC48</strain>
    </source>
</reference>
<evidence type="ECO:0000313" key="2">
    <source>
        <dbReference type="Proteomes" id="UP001164100"/>
    </source>
</evidence>
<dbReference type="AlphaFoldDB" id="A0AA46N8F3"/>
<proteinExistence type="predicted"/>
<protein>
    <submittedName>
        <fullName evidence="1">Uncharacterized protein</fullName>
    </submittedName>
</protein>
<dbReference type="EMBL" id="CP099556">
    <property type="protein sequence ID" value="UYF44088.1"/>
    <property type="molecule type" value="Genomic_DNA"/>
</dbReference>
<evidence type="ECO:0000313" key="1">
    <source>
        <dbReference type="EMBL" id="UYF44088.1"/>
    </source>
</evidence>
<name>A0AA46N8F3_9BACT</name>
<sequence length="48" mass="6011">MQQNRKKIYEDKFKEILSKRDYPKNTIIKLKIFCNVDNRYYNLKIKID</sequence>
<organism evidence="1 2">
    <name type="scientific">Aliarcobacter cryaerophilus</name>
    <dbReference type="NCBI Taxonomy" id="28198"/>
    <lineage>
        <taxon>Bacteria</taxon>
        <taxon>Pseudomonadati</taxon>
        <taxon>Campylobacterota</taxon>
        <taxon>Epsilonproteobacteria</taxon>
        <taxon>Campylobacterales</taxon>
        <taxon>Arcobacteraceae</taxon>
        <taxon>Aliarcobacter</taxon>
    </lineage>
</organism>
<accession>A0AA46N8F3</accession>
<dbReference type="Proteomes" id="UP001164100">
    <property type="component" value="Chromosome"/>
</dbReference>
<gene>
    <name evidence="1" type="ORF">NGX11_03905</name>
</gene>